<dbReference type="STRING" id="1618443.UV73_C0006G0005"/>
<accession>A0A0G1FRK8</accession>
<dbReference type="AlphaFoldDB" id="A0A0G1FRK8"/>
<proteinExistence type="predicted"/>
<dbReference type="PANTHER" id="PTHR31118">
    <property type="entry name" value="CYCLASE-LIKE PROTEIN 2"/>
    <property type="match status" value="1"/>
</dbReference>
<dbReference type="Pfam" id="PF04199">
    <property type="entry name" value="Cyclase"/>
    <property type="match status" value="1"/>
</dbReference>
<dbReference type="PANTHER" id="PTHR31118:SF12">
    <property type="entry name" value="CYCLASE-LIKE PROTEIN 2"/>
    <property type="match status" value="1"/>
</dbReference>
<dbReference type="Gene3D" id="3.50.30.50">
    <property type="entry name" value="Putative cyclase"/>
    <property type="match status" value="1"/>
</dbReference>
<dbReference type="GO" id="GO:0004061">
    <property type="term" value="F:arylformamidase activity"/>
    <property type="evidence" value="ECO:0007669"/>
    <property type="project" value="InterPro"/>
</dbReference>
<dbReference type="SUPFAM" id="SSF102198">
    <property type="entry name" value="Putative cyclase"/>
    <property type="match status" value="1"/>
</dbReference>
<protein>
    <submittedName>
        <fullName evidence="1">Cyclase family protein</fullName>
    </submittedName>
</protein>
<comment type="caution">
    <text evidence="1">The sequence shown here is derived from an EMBL/GenBank/DDBJ whole genome shotgun (WGS) entry which is preliminary data.</text>
</comment>
<dbReference type="GO" id="GO:0019441">
    <property type="term" value="P:L-tryptophan catabolic process to kynurenine"/>
    <property type="evidence" value="ECO:0007669"/>
    <property type="project" value="InterPro"/>
</dbReference>
<evidence type="ECO:0000313" key="1">
    <source>
        <dbReference type="EMBL" id="KKS97651.1"/>
    </source>
</evidence>
<dbReference type="EMBL" id="LCFP01000006">
    <property type="protein sequence ID" value="KKS97651.1"/>
    <property type="molecule type" value="Genomic_DNA"/>
</dbReference>
<evidence type="ECO:0000313" key="2">
    <source>
        <dbReference type="Proteomes" id="UP000034894"/>
    </source>
</evidence>
<reference evidence="1 2" key="1">
    <citation type="journal article" date="2015" name="Nature">
        <title>rRNA introns, odd ribosomes, and small enigmatic genomes across a large radiation of phyla.</title>
        <authorList>
            <person name="Brown C.T."/>
            <person name="Hug L.A."/>
            <person name="Thomas B.C."/>
            <person name="Sharon I."/>
            <person name="Castelle C.J."/>
            <person name="Singh A."/>
            <person name="Wilkins M.J."/>
            <person name="Williams K.H."/>
            <person name="Banfield J.F."/>
        </authorList>
    </citation>
    <scope>NUCLEOTIDE SEQUENCE [LARGE SCALE GENOMIC DNA]</scope>
</reference>
<organism evidence="1 2">
    <name type="scientific">Candidatus Gottesmanbacteria bacterium GW2011_GWA2_43_14</name>
    <dbReference type="NCBI Taxonomy" id="1618443"/>
    <lineage>
        <taxon>Bacteria</taxon>
        <taxon>Candidatus Gottesmaniibacteriota</taxon>
    </lineage>
</organism>
<dbReference type="InterPro" id="IPR007325">
    <property type="entry name" value="KFase/CYL"/>
</dbReference>
<name>A0A0G1FRK8_9BACT</name>
<dbReference type="InterPro" id="IPR037175">
    <property type="entry name" value="KFase_sf"/>
</dbReference>
<dbReference type="Proteomes" id="UP000034894">
    <property type="component" value="Unassembled WGS sequence"/>
</dbReference>
<sequence length="209" mass="22727">MAAKFVDLTLTLDNKTPVFPGDPPVIVEPIASLEKDGCSIHSFSFPGHCSTHLDAPAHFIAGGLKIDQIPMEWLVGEGIKISQPENTKVIELSGDLFKSKPKIVLIQTNYINTIQSKSYFTDHPLLSEKSAKILIAAGVKMVGMDWPSPDKEPFNIHKILLAKNVLILENVCNLDLLPASGFRVHVLPLKSPTDGAPARVIAEIMGESL</sequence>
<gene>
    <name evidence="1" type="ORF">UV73_C0006G0005</name>
</gene>